<reference evidence="1" key="1">
    <citation type="submission" date="2016-04" db="EMBL/GenBank/DDBJ databases">
        <authorList>
            <person name="Evans L.H."/>
            <person name="Alamgir A."/>
            <person name="Owens N."/>
            <person name="Weber N.D."/>
            <person name="Virtaneva K."/>
            <person name="Barbian K."/>
            <person name="Babar A."/>
            <person name="Rosenke K."/>
        </authorList>
    </citation>
    <scope>NUCLEOTIDE SEQUENCE</scope>
    <source>
        <strain evidence="1">86-2</strain>
    </source>
</reference>
<dbReference type="AlphaFoldDB" id="A0A212K7D8"/>
<gene>
    <name evidence="1" type="ORF">KL86DYS2_13160</name>
</gene>
<protein>
    <recommendedName>
        <fullName evidence="2">DNA-packaging protein gp3</fullName>
    </recommendedName>
</protein>
<dbReference type="Gene3D" id="1.10.132.80">
    <property type="match status" value="1"/>
</dbReference>
<dbReference type="Pfam" id="PF16677">
    <property type="entry name" value="GP3_package"/>
    <property type="match status" value="1"/>
</dbReference>
<dbReference type="InterPro" id="IPR032066">
    <property type="entry name" value="GP3_package"/>
</dbReference>
<dbReference type="RefSeq" id="WP_296951653.1">
    <property type="nucleotide sequence ID" value="NZ_LT599021.1"/>
</dbReference>
<evidence type="ECO:0000313" key="1">
    <source>
        <dbReference type="EMBL" id="SBW07415.1"/>
    </source>
</evidence>
<evidence type="ECO:0008006" key="2">
    <source>
        <dbReference type="Google" id="ProtNLM"/>
    </source>
</evidence>
<dbReference type="EMBL" id="FLUL01000001">
    <property type="protein sequence ID" value="SBW07415.1"/>
    <property type="molecule type" value="Genomic_DNA"/>
</dbReference>
<sequence length="160" mass="18053">MAARKTCYKSRENNGREIRYESPGSLLAQAYKYFEWCDSNPWHKAELIRSGARVGEVVELPVSRPYTIEGLCVFCGISLATFARYESDPHFGEAIEHLRLTIRQQQLEGECIGVYNANALSKVTAAEKKEETDQPSELVINVLSHDTKENLETLKKNLSG</sequence>
<name>A0A212K7D8_9BACT</name>
<organism evidence="1">
    <name type="scientific">uncultured Dysgonomonas sp</name>
    <dbReference type="NCBI Taxonomy" id="206096"/>
    <lineage>
        <taxon>Bacteria</taxon>
        <taxon>Pseudomonadati</taxon>
        <taxon>Bacteroidota</taxon>
        <taxon>Bacteroidia</taxon>
        <taxon>Bacteroidales</taxon>
        <taxon>Dysgonomonadaceae</taxon>
        <taxon>Dysgonomonas</taxon>
        <taxon>environmental samples</taxon>
    </lineage>
</organism>
<accession>A0A212K7D8</accession>
<proteinExistence type="predicted"/>